<evidence type="ECO:0000256" key="1">
    <source>
        <dbReference type="RuleBase" id="RU004430"/>
    </source>
</evidence>
<keyword evidence="1" id="KW-0813">Transport</keyword>
<dbReference type="PANTHER" id="PTHR33269">
    <property type="entry name" value="NADH-UBIQUINONE OXIDOREDUCTASE CHAIN 6"/>
    <property type="match status" value="1"/>
</dbReference>
<dbReference type="InterPro" id="IPR042106">
    <property type="entry name" value="Nuo/plastoQ_OxRdtase_6_NuoJ"/>
</dbReference>
<keyword evidence="1" id="KW-1133">Transmembrane helix</keyword>
<gene>
    <name evidence="2" type="primary">nad6</name>
</gene>
<dbReference type="RefSeq" id="YP_009495485.1">
    <property type="nucleotide sequence ID" value="NC_037988.1"/>
</dbReference>
<reference evidence="2" key="1">
    <citation type="journal article" date="2018" name="Genome Biol. Evol.">
        <title>Recurrent loss, horizontal transfer, and the obscure origins of mitochondrial introns in diatoms (Bacillariophyta).</title>
        <authorList>
            <person name="Guillory W.X."/>
            <person name="Onyshchenko A."/>
            <person name="Ruck E.C."/>
            <person name="Parks M."/>
            <person name="Nakov T."/>
            <person name="Wickett N.J."/>
            <person name="Alverson A.J."/>
        </authorList>
    </citation>
    <scope>NUCLEOTIDE SEQUENCE</scope>
    <source>
        <strain evidence="2">ECT3802</strain>
    </source>
</reference>
<comment type="catalytic activity">
    <reaction evidence="1">
        <text>a ubiquinone + NADH + 5 H(+)(in) = a ubiquinol + NAD(+) + 4 H(+)(out)</text>
        <dbReference type="Rhea" id="RHEA:29091"/>
        <dbReference type="Rhea" id="RHEA-COMP:9565"/>
        <dbReference type="Rhea" id="RHEA-COMP:9566"/>
        <dbReference type="ChEBI" id="CHEBI:15378"/>
        <dbReference type="ChEBI" id="CHEBI:16389"/>
        <dbReference type="ChEBI" id="CHEBI:17976"/>
        <dbReference type="ChEBI" id="CHEBI:57540"/>
        <dbReference type="ChEBI" id="CHEBI:57945"/>
        <dbReference type="EC" id="7.1.1.2"/>
    </reaction>
</comment>
<keyword evidence="1" id="KW-0679">Respiratory chain</keyword>
<protein>
    <recommendedName>
        <fullName evidence="1">NADH-ubiquinone oxidoreductase chain 6</fullName>
        <ecNumber evidence="1">7.1.1.2</ecNumber>
    </recommendedName>
</protein>
<feature type="transmembrane region" description="Helical" evidence="1">
    <location>
        <begin position="30"/>
        <end position="48"/>
    </location>
</feature>
<dbReference type="Gene3D" id="1.20.120.1200">
    <property type="entry name" value="NADH-ubiquinone/plastoquinone oxidoreductase chain 6, subunit NuoJ"/>
    <property type="match status" value="1"/>
</dbReference>
<feature type="transmembrane region" description="Helical" evidence="1">
    <location>
        <begin position="157"/>
        <end position="180"/>
    </location>
</feature>
<comment type="function">
    <text evidence="1">Core subunit of the mitochondrial membrane respiratory chain NADH dehydrogenase (Complex I) which catalyzes electron transfer from NADH through the respiratory chain, using ubiquinone as an electron acceptor. Essential for the catalytic activity and assembly of complex I.</text>
</comment>
<dbReference type="Pfam" id="PF00499">
    <property type="entry name" value="Oxidored_q3"/>
    <property type="match status" value="1"/>
</dbReference>
<keyword evidence="1" id="KW-1278">Translocase</keyword>
<dbReference type="InterPro" id="IPR001457">
    <property type="entry name" value="NADH_UbQ/plastoQ_OxRdtase_su6"/>
</dbReference>
<feature type="transmembrane region" description="Helical" evidence="1">
    <location>
        <begin position="54"/>
        <end position="78"/>
    </location>
</feature>
<evidence type="ECO:0000313" key="2">
    <source>
        <dbReference type="EMBL" id="AWQ64132.1"/>
    </source>
</evidence>
<keyword evidence="1" id="KW-0812">Transmembrane</keyword>
<keyword evidence="1 2" id="KW-0496">Mitochondrion</keyword>
<feature type="transmembrane region" description="Helical" evidence="1">
    <location>
        <begin position="90"/>
        <end position="110"/>
    </location>
</feature>
<dbReference type="EC" id="7.1.1.2" evidence="1"/>
<proteinExistence type="inferred from homology"/>
<dbReference type="GO" id="GO:0031966">
    <property type="term" value="C:mitochondrial membrane"/>
    <property type="evidence" value="ECO:0007669"/>
    <property type="project" value="UniProtKB-SubCell"/>
</dbReference>
<dbReference type="AlphaFoldDB" id="A0A2U9GIT0"/>
<geneLocation type="mitochondrion" evidence="2"/>
<keyword evidence="1" id="KW-0520">NAD</keyword>
<accession>A0A2U9GIT0</accession>
<comment type="subcellular location">
    <subcellularLocation>
        <location evidence="1">Mitochondrion membrane</location>
        <topology evidence="1">Multi-pass membrane protein</topology>
    </subcellularLocation>
</comment>
<keyword evidence="1" id="KW-0830">Ubiquinone</keyword>
<dbReference type="GO" id="GO:0008137">
    <property type="term" value="F:NADH dehydrogenase (ubiquinone) activity"/>
    <property type="evidence" value="ECO:0007669"/>
    <property type="project" value="UniProtKB-UniRule"/>
</dbReference>
<organism evidence="2">
    <name type="scientific">Toxarium undulatum</name>
    <dbReference type="NCBI Taxonomy" id="210620"/>
    <lineage>
        <taxon>Eukaryota</taxon>
        <taxon>Sar</taxon>
        <taxon>Stramenopiles</taxon>
        <taxon>Ochrophyta</taxon>
        <taxon>Bacillariophyta</taxon>
        <taxon>Mediophyceae</taxon>
        <taxon>Toxariales</taxon>
        <taxon>Toxariaceae</taxon>
        <taxon>Toxarium</taxon>
    </lineage>
</organism>
<dbReference type="PANTHER" id="PTHR33269:SF17">
    <property type="entry name" value="NADH-UBIQUINONE OXIDOREDUCTASE CHAIN 6"/>
    <property type="match status" value="1"/>
</dbReference>
<dbReference type="EMBL" id="MG271847">
    <property type="protein sequence ID" value="AWQ64132.1"/>
    <property type="molecule type" value="Genomic_DNA"/>
</dbReference>
<keyword evidence="1" id="KW-0472">Membrane</keyword>
<keyword evidence="1" id="KW-0249">Electron transport</keyword>
<dbReference type="GeneID" id="36957437"/>
<name>A0A2U9GIT0_9STRA</name>
<sequence>MIINGLYIFFSLSLILNASLVIVSKNSVHSAFFLILSFISASSIIVLLECEYIAILFLTIYVGAVAILFVFVTMMLNIKENKQNFGYSPRFLFGLGFGGFFFLEIFYLLLQSFSINFYSPSDAKNSRPDMFWYCWDIARSFADIDIYLLGQVLYSHYAVQFLMAGSILLLAALGSVVLSVNYNKKNLKYQNTFKQISRQV</sequence>
<feature type="transmembrane region" description="Helical" evidence="1">
    <location>
        <begin position="6"/>
        <end position="23"/>
    </location>
</feature>
<comment type="similarity">
    <text evidence="1">Belongs to the complex I subunit 6 family.</text>
</comment>